<comment type="caution">
    <text evidence="1">The sequence shown here is derived from an EMBL/GenBank/DDBJ whole genome shotgun (WGS) entry which is preliminary data.</text>
</comment>
<evidence type="ECO:0000313" key="2">
    <source>
        <dbReference type="Proteomes" id="UP000017837"/>
    </source>
</evidence>
<keyword evidence="2" id="KW-1185">Reference proteome</keyword>
<organism evidence="1 2">
    <name type="scientific">Asticcacaulis benevestitus DSM 16100 = ATCC BAA-896</name>
    <dbReference type="NCBI Taxonomy" id="1121022"/>
    <lineage>
        <taxon>Bacteria</taxon>
        <taxon>Pseudomonadati</taxon>
        <taxon>Pseudomonadota</taxon>
        <taxon>Alphaproteobacteria</taxon>
        <taxon>Caulobacterales</taxon>
        <taxon>Caulobacteraceae</taxon>
        <taxon>Asticcacaulis</taxon>
    </lineage>
</organism>
<dbReference type="Proteomes" id="UP000017837">
    <property type="component" value="Unassembled WGS sequence"/>
</dbReference>
<protein>
    <submittedName>
        <fullName evidence="1">Uncharacterized protein</fullName>
    </submittedName>
</protein>
<dbReference type="AlphaFoldDB" id="V4PBL1"/>
<sequence>MARAAFESCFLGKVKAGKSEMFFEKMALDLRGAHKLKEERQS</sequence>
<reference evidence="1 2" key="1">
    <citation type="journal article" date="2014" name="Nature">
        <title>Sequential evolution of bacterial morphology by co-option of a developmental regulator.</title>
        <authorList>
            <person name="Jiang C."/>
            <person name="Brown P.J."/>
            <person name="Ducret A."/>
            <person name="Brun Y.V."/>
        </authorList>
    </citation>
    <scope>NUCLEOTIDE SEQUENCE [LARGE SCALE GENOMIC DNA]</scope>
    <source>
        <strain evidence="1 2">DSM 16100</strain>
    </source>
</reference>
<name>V4PBL1_9CAUL</name>
<evidence type="ECO:0000313" key="1">
    <source>
        <dbReference type="EMBL" id="ESQ85476.1"/>
    </source>
</evidence>
<accession>V4PBL1</accession>
<proteinExistence type="predicted"/>
<dbReference type="PATRIC" id="fig|1121022.4.peg.3880"/>
<dbReference type="EMBL" id="AWGB01000059">
    <property type="protein sequence ID" value="ESQ85476.1"/>
    <property type="molecule type" value="Genomic_DNA"/>
</dbReference>
<gene>
    <name evidence="1" type="ORF">ABENE_18960</name>
</gene>